<accession>F0X9K1</accession>
<dbReference type="InParanoid" id="F0X9K1"/>
<keyword evidence="2" id="KW-1185">Reference proteome</keyword>
<dbReference type="Proteomes" id="UP000007796">
    <property type="component" value="Unassembled WGS sequence"/>
</dbReference>
<protein>
    <submittedName>
        <fullName evidence="1">Uncharacterized protein</fullName>
    </submittedName>
</protein>
<dbReference type="HOGENOM" id="CLU_1147297_0_0_1"/>
<name>F0X9K1_GROCL</name>
<dbReference type="GeneID" id="25977193"/>
<dbReference type="EMBL" id="GL629735">
    <property type="protein sequence ID" value="EFX05958.1"/>
    <property type="molecule type" value="Genomic_DNA"/>
</dbReference>
<evidence type="ECO:0000313" key="2">
    <source>
        <dbReference type="Proteomes" id="UP000007796"/>
    </source>
</evidence>
<gene>
    <name evidence="1" type="ORF">CMQ_4027</name>
</gene>
<organism evidence="2">
    <name type="scientific">Grosmannia clavigera (strain kw1407 / UAMH 11150)</name>
    <name type="common">Blue stain fungus</name>
    <name type="synonym">Graphiocladiella clavigera</name>
    <dbReference type="NCBI Taxonomy" id="655863"/>
    <lineage>
        <taxon>Eukaryota</taxon>
        <taxon>Fungi</taxon>
        <taxon>Dikarya</taxon>
        <taxon>Ascomycota</taxon>
        <taxon>Pezizomycotina</taxon>
        <taxon>Sordariomycetes</taxon>
        <taxon>Sordariomycetidae</taxon>
        <taxon>Ophiostomatales</taxon>
        <taxon>Ophiostomataceae</taxon>
        <taxon>Leptographium</taxon>
    </lineage>
</organism>
<dbReference type="RefSeq" id="XP_014175440.1">
    <property type="nucleotide sequence ID" value="XM_014319965.1"/>
</dbReference>
<evidence type="ECO:0000313" key="1">
    <source>
        <dbReference type="EMBL" id="EFX05958.1"/>
    </source>
</evidence>
<proteinExistence type="predicted"/>
<sequence length="242" mass="26601">MFDSEELVPTLSDVGQFKLEETPEQPKQYFLKFDSRYENDESKARNARPGYILGYTSTGQLSKTPAFVDILKKPDQGPNGYAKTYDAFGKPDRPPEFCPYEIDGAGLVQVEIDSGLIVEDLSSETALTERRERGSGLLGSEAAARSLAENLAFKSVVAAAGAQTVSNVNGPSIKEFNGRRLIRVPADRLTGKIFWLQLNDGEQPGFPCFVLVLPGDIPSERPIVYASKPAATWKRIHGDRQS</sequence>
<reference evidence="1 2" key="1">
    <citation type="journal article" date="2011" name="Proc. Natl. Acad. Sci. U.S.A.">
        <title>Genome and transcriptome analyses of the mountain pine beetle-fungal symbiont Grosmannia clavigera, a lodgepole pine pathogen.</title>
        <authorList>
            <person name="DiGuistini S."/>
            <person name="Wang Y."/>
            <person name="Liao N.Y."/>
            <person name="Taylor G."/>
            <person name="Tanguay P."/>
            <person name="Feau N."/>
            <person name="Henrissat B."/>
            <person name="Chan S.K."/>
            <person name="Hesse-Orce U."/>
            <person name="Alamouti S.M."/>
            <person name="Tsui C.K.M."/>
            <person name="Docking R.T."/>
            <person name="Levasseur A."/>
            <person name="Haridas S."/>
            <person name="Robertson G."/>
            <person name="Birol I."/>
            <person name="Holt R.A."/>
            <person name="Marra M.A."/>
            <person name="Hamelin R.C."/>
            <person name="Hirst M."/>
            <person name="Jones S.J.M."/>
            <person name="Bohlmann J."/>
            <person name="Breuil C."/>
        </authorList>
    </citation>
    <scope>NUCLEOTIDE SEQUENCE [LARGE SCALE GENOMIC DNA]</scope>
    <source>
        <strain evidence="2">kw1407 / UAMH 11150</strain>
    </source>
</reference>
<dbReference type="AlphaFoldDB" id="F0X9K1"/>